<dbReference type="PATRIC" id="fig|320778.3.peg.4945"/>
<accession>A0A0J1GZJ2</accession>
<comment type="similarity">
    <text evidence="1">Belongs to the UPF0039 (ElaA) family.</text>
</comment>
<reference evidence="4 5" key="1">
    <citation type="submission" date="2015-05" db="EMBL/GenBank/DDBJ databases">
        <title>Photobacterium galathea sp. nov.</title>
        <authorList>
            <person name="Machado H."/>
            <person name="Gram L."/>
        </authorList>
    </citation>
    <scope>NUCLEOTIDE SEQUENCE [LARGE SCALE GENOMIC DNA]</scope>
    <source>
        <strain evidence="4 5">DSM 22954</strain>
    </source>
</reference>
<sequence length="156" mass="17580">MQWHCLSFDQLTTHQLYDCLKLRCDVFVVEQACPYPELDDHDRAPGTRHLLGYQDNQLVAYLRLLAPGTTYPNVSLGRVATAATARGNGLGHRLLAEGLRLAEHHWPGQTIDIGAQSHLQPYYCRYGFEPISAEYLEDGIPHIDMRLPKAVNADQP</sequence>
<dbReference type="SUPFAM" id="SSF55729">
    <property type="entry name" value="Acyl-CoA N-acyltransferases (Nat)"/>
    <property type="match status" value="1"/>
</dbReference>
<proteinExistence type="inferred from homology"/>
<dbReference type="GO" id="GO:0016747">
    <property type="term" value="F:acyltransferase activity, transferring groups other than amino-acyl groups"/>
    <property type="evidence" value="ECO:0007669"/>
    <property type="project" value="InterPro"/>
</dbReference>
<keyword evidence="5" id="KW-1185">Reference proteome</keyword>
<evidence type="ECO:0000256" key="1">
    <source>
        <dbReference type="ARBA" id="ARBA00009623"/>
    </source>
</evidence>
<comment type="caution">
    <text evidence="4">The sequence shown here is derived from an EMBL/GenBank/DDBJ whole genome shotgun (WGS) entry which is preliminary data.</text>
</comment>
<name>A0A0J1GZJ2_9GAMM</name>
<evidence type="ECO:0000313" key="4">
    <source>
        <dbReference type="EMBL" id="KLV04904.1"/>
    </source>
</evidence>
<organism evidence="4 5">
    <name type="scientific">Photobacterium ganghwense</name>
    <dbReference type="NCBI Taxonomy" id="320778"/>
    <lineage>
        <taxon>Bacteria</taxon>
        <taxon>Pseudomonadati</taxon>
        <taxon>Pseudomonadota</taxon>
        <taxon>Gammaproteobacteria</taxon>
        <taxon>Vibrionales</taxon>
        <taxon>Vibrionaceae</taxon>
        <taxon>Photobacterium</taxon>
    </lineage>
</organism>
<dbReference type="Proteomes" id="UP000035909">
    <property type="component" value="Unassembled WGS sequence"/>
</dbReference>
<gene>
    <name evidence="4" type="ORF">ABT57_23125</name>
</gene>
<evidence type="ECO:0000256" key="2">
    <source>
        <dbReference type="ARBA" id="ARBA00072224"/>
    </source>
</evidence>
<dbReference type="InterPro" id="IPR000182">
    <property type="entry name" value="GNAT_dom"/>
</dbReference>
<evidence type="ECO:0000259" key="3">
    <source>
        <dbReference type="PROSITE" id="PS51186"/>
    </source>
</evidence>
<dbReference type="InterPro" id="IPR016181">
    <property type="entry name" value="Acyl_CoA_acyltransferase"/>
</dbReference>
<dbReference type="STRING" id="320778.ABT57_23125"/>
<feature type="domain" description="N-acetyltransferase" evidence="3">
    <location>
        <begin position="6"/>
        <end position="150"/>
    </location>
</feature>
<dbReference type="Pfam" id="PF13673">
    <property type="entry name" value="Acetyltransf_10"/>
    <property type="match status" value="1"/>
</dbReference>
<dbReference type="AlphaFoldDB" id="A0A0J1GZJ2"/>
<evidence type="ECO:0000313" key="5">
    <source>
        <dbReference type="Proteomes" id="UP000035909"/>
    </source>
</evidence>
<dbReference type="CDD" id="cd04301">
    <property type="entry name" value="NAT_SF"/>
    <property type="match status" value="1"/>
</dbReference>
<keyword evidence="4" id="KW-0808">Transferase</keyword>
<protein>
    <recommendedName>
        <fullName evidence="2">Protein ElaA</fullName>
    </recommendedName>
</protein>
<dbReference type="PROSITE" id="PS51186">
    <property type="entry name" value="GNAT"/>
    <property type="match status" value="1"/>
</dbReference>
<dbReference type="OrthoDB" id="9796171at2"/>
<dbReference type="Gene3D" id="3.40.630.30">
    <property type="match status" value="1"/>
</dbReference>
<dbReference type="FunFam" id="3.40.630.30:FF:000035">
    <property type="entry name" value="GNAT family N-acetyltransferase"/>
    <property type="match status" value="1"/>
</dbReference>
<dbReference type="EMBL" id="LDOU01000031">
    <property type="protein sequence ID" value="KLV04904.1"/>
    <property type="molecule type" value="Genomic_DNA"/>
</dbReference>
<dbReference type="RefSeq" id="WP_047887624.1">
    <property type="nucleotide sequence ID" value="NZ_CP071325.1"/>
</dbReference>